<keyword evidence="3" id="KW-1185">Reference proteome</keyword>
<dbReference type="EMBL" id="JABZEO010000003">
    <property type="protein sequence ID" value="NVZ08759.1"/>
    <property type="molecule type" value="Genomic_DNA"/>
</dbReference>
<evidence type="ECO:0000313" key="3">
    <source>
        <dbReference type="Proteomes" id="UP000592294"/>
    </source>
</evidence>
<gene>
    <name evidence="2" type="ORF">HW932_05745</name>
</gene>
<proteinExistence type="predicted"/>
<evidence type="ECO:0000256" key="1">
    <source>
        <dbReference type="SAM" id="MobiDB-lite"/>
    </source>
</evidence>
<feature type="region of interest" description="Disordered" evidence="1">
    <location>
        <begin position="63"/>
        <end position="87"/>
    </location>
</feature>
<protein>
    <submittedName>
        <fullName evidence="2">Uncharacterized protein</fullName>
    </submittedName>
</protein>
<organism evidence="2 3">
    <name type="scientific">Allochromatium humboldtianum</name>
    <dbReference type="NCBI Taxonomy" id="504901"/>
    <lineage>
        <taxon>Bacteria</taxon>
        <taxon>Pseudomonadati</taxon>
        <taxon>Pseudomonadota</taxon>
        <taxon>Gammaproteobacteria</taxon>
        <taxon>Chromatiales</taxon>
        <taxon>Chromatiaceae</taxon>
        <taxon>Allochromatium</taxon>
    </lineage>
</organism>
<evidence type="ECO:0000313" key="2">
    <source>
        <dbReference type="EMBL" id="NVZ08759.1"/>
    </source>
</evidence>
<dbReference type="RefSeq" id="WP_176975531.1">
    <property type="nucleotide sequence ID" value="NZ_JABZEO010000003.1"/>
</dbReference>
<comment type="caution">
    <text evidence="2">The sequence shown here is derived from an EMBL/GenBank/DDBJ whole genome shotgun (WGS) entry which is preliminary data.</text>
</comment>
<name>A0A850R2A6_9GAMM</name>
<sequence>MAIMNGRRLDPNSLNNGAHGSELARLAKVAPGRRAILECGGKVQTIDEHRHYARHELIDKQGRGAKPTTMPKRYKGGFGGRRSHQSKQIITEQVTDISRTLFRSQGVDFDHTDAHWMVVPTYNLPPRWHRIARTTALMVVFPDEYPALPPIGFYMMADIPLSPDGHFFQGVAHSAWQAPIEQGWKWYCVYIDNGAWQPAQNWRDGDNIYTYFHLIREALGND</sequence>
<dbReference type="Proteomes" id="UP000592294">
    <property type="component" value="Unassembled WGS sequence"/>
</dbReference>
<dbReference type="AlphaFoldDB" id="A0A850R2A6"/>
<reference evidence="2 3" key="1">
    <citation type="submission" date="2020-06" db="EMBL/GenBank/DDBJ databases">
        <title>Whole-genome sequence of Allochromatium humboldtianum DSM 21881, type strain.</title>
        <authorList>
            <person name="Kyndt J.A."/>
            <person name="Meyer T.E."/>
        </authorList>
    </citation>
    <scope>NUCLEOTIDE SEQUENCE [LARGE SCALE GENOMIC DNA]</scope>
    <source>
        <strain evidence="2 3">DSM 21881</strain>
    </source>
</reference>
<accession>A0A850R2A6</accession>